<organism evidence="12 13">
    <name type="scientific">Oryzias melastigma</name>
    <name type="common">Marine medaka</name>
    <dbReference type="NCBI Taxonomy" id="30732"/>
    <lineage>
        <taxon>Eukaryota</taxon>
        <taxon>Metazoa</taxon>
        <taxon>Chordata</taxon>
        <taxon>Craniata</taxon>
        <taxon>Vertebrata</taxon>
        <taxon>Euteleostomi</taxon>
        <taxon>Actinopterygii</taxon>
        <taxon>Neopterygii</taxon>
        <taxon>Teleostei</taxon>
        <taxon>Neoteleostei</taxon>
        <taxon>Acanthomorphata</taxon>
        <taxon>Ovalentaria</taxon>
        <taxon>Atherinomorphae</taxon>
        <taxon>Beloniformes</taxon>
        <taxon>Adrianichthyidae</taxon>
        <taxon>Oryziinae</taxon>
        <taxon>Oryzias</taxon>
    </lineage>
</organism>
<dbReference type="SMART" id="SM00054">
    <property type="entry name" value="EFh"/>
    <property type="match status" value="2"/>
</dbReference>
<dbReference type="SUPFAM" id="SSF48652">
    <property type="entry name" value="Tetraspanin"/>
    <property type="match status" value="1"/>
</dbReference>
<feature type="transmembrane region" description="Helical" evidence="9">
    <location>
        <begin position="802"/>
        <end position="827"/>
    </location>
</feature>
<dbReference type="EMBL" id="WKFB01000018">
    <property type="protein sequence ID" value="KAF6738827.1"/>
    <property type="molecule type" value="Genomic_DNA"/>
</dbReference>
<dbReference type="CDD" id="cd00154">
    <property type="entry name" value="Rab"/>
    <property type="match status" value="1"/>
</dbReference>
<comment type="subcellular location">
    <subcellularLocation>
        <location evidence="1">Membrane</location>
        <topology evidence="1">Multi-pass membrane protein</topology>
    </subcellularLocation>
</comment>
<dbReference type="Gene3D" id="1.10.238.10">
    <property type="entry name" value="EF-hand"/>
    <property type="match status" value="1"/>
</dbReference>
<dbReference type="GO" id="GO:0016020">
    <property type="term" value="C:membrane"/>
    <property type="evidence" value="ECO:0007669"/>
    <property type="project" value="UniProtKB-SubCell"/>
</dbReference>
<dbReference type="AlphaFoldDB" id="A0A834FSH3"/>
<feature type="region of interest" description="Disordered" evidence="8">
    <location>
        <begin position="37"/>
        <end position="57"/>
    </location>
</feature>
<dbReference type="GO" id="GO:0003924">
    <property type="term" value="F:GTPase activity"/>
    <property type="evidence" value="ECO:0007669"/>
    <property type="project" value="InterPro"/>
</dbReference>
<evidence type="ECO:0000256" key="2">
    <source>
        <dbReference type="ARBA" id="ARBA00006840"/>
    </source>
</evidence>
<dbReference type="InterPro" id="IPR011992">
    <property type="entry name" value="EF-hand-dom_pair"/>
</dbReference>
<sequence length="837" mass="95318">MEGVGACHTLLLLILGMSKWSKELLVGQGSGEAIPASPRLRSLPAGSPRLRRGHSFQVSPPRREMPLYLQAETMDKAKELFVLCDKEGKGFITKRDMQRLQEELQLPPEQLEMVFESLDQEKNGFLTVAEFKKGLGELMRQENTTDLSPDGAEEDGNKDDWSQDPSAVSFVTILAELGAEKIFTDQQELCFLWCELQRDRPELLSTLESILVHTVSQLQDAIRERDSLEQALRRRECEHDQMVRSIYEEMENQIKEEKEKRLAEDSIKEKQRSQQLEEELRTREQELESSLSKQKELETRIRHLIREQANIKEQNQQLRSLNMQLHEQVESSKEQLQTALSQLGVLQASAAQEHVDKQRNVMKVSSNMKKEKDSLLKQLEILRDMNRKLRDEKDAQQQSQRRSMTLTPQRVFKVVFLGNSGVGKSSFIQHYCTGRFTTLSCTAGIDFQMKTLTVNSVITTLQLWDTAGQERSERCIKLCSSTLNKLVLFSKMSFTRYRSITEQYYRKVDAILAVYDITDSLSFTAVRGWMDSVKEKMSDGTVLMLMGNKLDLSHHTREVTTAEGRRLAEQYEALFYECSAKTGRNMDELMIHLAEGGCLVSQKRTDSQTLVQETWLAGGTVLAVGVWTLVEKSDYISLLNSNLYSASAYTLIAAGVVVIVSGMIGCCATLKEMRSLLIVYLVLLLCIFLLEVIAGVMAYINYQDSSRENLKGTMQQKYRQPGEESITQAVDKLQQEFKCCGSSNFSDWRESAWIQAEKEQLVPDSCCKTPTEFCGRRDHPSNIYKVEGGCIMKLEDFILNQLYILGVVGIGIAFLQLVGIMFTCCLYRSLKEDPYGY</sequence>
<evidence type="ECO:0000313" key="12">
    <source>
        <dbReference type="EMBL" id="KAF6738827.1"/>
    </source>
</evidence>
<comment type="caution">
    <text evidence="12">The sequence shown here is derived from an EMBL/GenBank/DDBJ whole genome shotgun (WGS) entry which is preliminary data.</text>
</comment>
<dbReference type="SUPFAM" id="SSF47473">
    <property type="entry name" value="EF-hand"/>
    <property type="match status" value="1"/>
</dbReference>
<dbReference type="InterPro" id="IPR027417">
    <property type="entry name" value="P-loop_NTPase"/>
</dbReference>
<proteinExistence type="inferred from homology"/>
<dbReference type="InterPro" id="IPR018499">
    <property type="entry name" value="Tetraspanin/Peripherin"/>
</dbReference>
<gene>
    <name evidence="12" type="ORF">FQA47_005805</name>
</gene>
<keyword evidence="6" id="KW-0342">GTP-binding</keyword>
<evidence type="ECO:0000256" key="7">
    <source>
        <dbReference type="ARBA" id="ARBA00023136"/>
    </source>
</evidence>
<evidence type="ECO:0000313" key="13">
    <source>
        <dbReference type="Proteomes" id="UP000646548"/>
    </source>
</evidence>
<dbReference type="PROSITE" id="PS51421">
    <property type="entry name" value="RAS"/>
    <property type="match status" value="1"/>
</dbReference>
<dbReference type="InterPro" id="IPR008952">
    <property type="entry name" value="Tetraspanin_EC2_sf"/>
</dbReference>
<feature type="domain" description="EF-hand" evidence="11">
    <location>
        <begin position="106"/>
        <end position="141"/>
    </location>
</feature>
<feature type="signal peptide" evidence="10">
    <location>
        <begin position="1"/>
        <end position="21"/>
    </location>
</feature>
<dbReference type="CDD" id="cd03155">
    <property type="entry name" value="CD151_like_LEL"/>
    <property type="match status" value="1"/>
</dbReference>
<dbReference type="Gene3D" id="1.10.1450.10">
    <property type="entry name" value="Tetraspanin"/>
    <property type="match status" value="1"/>
</dbReference>
<dbReference type="PANTHER" id="PTHR47977">
    <property type="entry name" value="RAS-RELATED PROTEIN RAB"/>
    <property type="match status" value="1"/>
</dbReference>
<protein>
    <submittedName>
        <fullName evidence="12">EF-hand calcium-binding domain-containing protein 4A</fullName>
    </submittedName>
</protein>
<dbReference type="CDD" id="cd00051">
    <property type="entry name" value="EFh"/>
    <property type="match status" value="1"/>
</dbReference>
<dbReference type="GO" id="GO:0005509">
    <property type="term" value="F:calcium ion binding"/>
    <property type="evidence" value="ECO:0007669"/>
    <property type="project" value="InterPro"/>
</dbReference>
<evidence type="ECO:0000259" key="11">
    <source>
        <dbReference type="PROSITE" id="PS50222"/>
    </source>
</evidence>
<dbReference type="Pfam" id="PF13499">
    <property type="entry name" value="EF-hand_7"/>
    <property type="match status" value="1"/>
</dbReference>
<dbReference type="FunFam" id="1.10.1450.10:FF:000005">
    <property type="entry name" value="Tetraspanin"/>
    <property type="match status" value="1"/>
</dbReference>
<evidence type="ECO:0000256" key="5">
    <source>
        <dbReference type="ARBA" id="ARBA00022989"/>
    </source>
</evidence>
<dbReference type="SMART" id="SM00174">
    <property type="entry name" value="RHO"/>
    <property type="match status" value="1"/>
</dbReference>
<evidence type="ECO:0000256" key="10">
    <source>
        <dbReference type="SAM" id="SignalP"/>
    </source>
</evidence>
<accession>A0A834FSH3</accession>
<keyword evidence="5 9" id="KW-1133">Transmembrane helix</keyword>
<reference evidence="12" key="1">
    <citation type="journal article" name="BMC Genomics">
        <title>Long-read sequencing and de novo genome assembly of marine medaka (Oryzias melastigma).</title>
        <authorList>
            <person name="Liang P."/>
            <person name="Saqib H.S.A."/>
            <person name="Ni X."/>
            <person name="Shen Y."/>
        </authorList>
    </citation>
    <scope>NUCLEOTIDE SEQUENCE</scope>
    <source>
        <strain evidence="12">Bigg-433</strain>
    </source>
</reference>
<dbReference type="Pfam" id="PF00071">
    <property type="entry name" value="Ras"/>
    <property type="match status" value="2"/>
</dbReference>
<evidence type="ECO:0000256" key="1">
    <source>
        <dbReference type="ARBA" id="ARBA00004141"/>
    </source>
</evidence>
<dbReference type="PRINTS" id="PR00259">
    <property type="entry name" value="TMFOUR"/>
</dbReference>
<feature type="transmembrane region" description="Helical" evidence="9">
    <location>
        <begin position="677"/>
        <end position="700"/>
    </location>
</feature>
<dbReference type="Gene3D" id="3.40.50.300">
    <property type="entry name" value="P-loop containing nucleotide triphosphate hydrolases"/>
    <property type="match status" value="1"/>
</dbReference>
<feature type="compositionally biased region" description="Basic and acidic residues" evidence="8">
    <location>
        <begin position="258"/>
        <end position="272"/>
    </location>
</feature>
<dbReference type="PROSITE" id="PS51419">
    <property type="entry name" value="RAB"/>
    <property type="match status" value="1"/>
</dbReference>
<dbReference type="InterPro" id="IPR001806">
    <property type="entry name" value="Small_GTPase"/>
</dbReference>
<dbReference type="Pfam" id="PF00335">
    <property type="entry name" value="Tetraspanin"/>
    <property type="match status" value="1"/>
</dbReference>
<dbReference type="GO" id="GO:0005525">
    <property type="term" value="F:GTP binding"/>
    <property type="evidence" value="ECO:0007669"/>
    <property type="project" value="UniProtKB-KW"/>
</dbReference>
<keyword evidence="7 9" id="KW-0472">Membrane</keyword>
<keyword evidence="4" id="KW-0547">Nucleotide-binding</keyword>
<dbReference type="InterPro" id="IPR050227">
    <property type="entry name" value="Rab"/>
</dbReference>
<keyword evidence="3 9" id="KW-0812">Transmembrane</keyword>
<feature type="region of interest" description="Disordered" evidence="8">
    <location>
        <begin position="141"/>
        <end position="162"/>
    </location>
</feature>
<comment type="similarity">
    <text evidence="2">Belongs to the tetraspanin (TM4SF) family.</text>
</comment>
<feature type="region of interest" description="Disordered" evidence="8">
    <location>
        <begin position="258"/>
        <end position="280"/>
    </location>
</feature>
<evidence type="ECO:0000256" key="8">
    <source>
        <dbReference type="SAM" id="MobiDB-lite"/>
    </source>
</evidence>
<evidence type="ECO:0000256" key="4">
    <source>
        <dbReference type="ARBA" id="ARBA00022741"/>
    </source>
</evidence>
<evidence type="ECO:0000256" key="9">
    <source>
        <dbReference type="SAM" id="Phobius"/>
    </source>
</evidence>
<name>A0A834FSH3_ORYME</name>
<dbReference type="SUPFAM" id="SSF52540">
    <property type="entry name" value="P-loop containing nucleoside triphosphate hydrolases"/>
    <property type="match status" value="1"/>
</dbReference>
<dbReference type="PROSITE" id="PS50222">
    <property type="entry name" value="EF_HAND_2"/>
    <property type="match status" value="1"/>
</dbReference>
<dbReference type="SMART" id="SM00175">
    <property type="entry name" value="RAB"/>
    <property type="match status" value="1"/>
</dbReference>
<evidence type="ECO:0000256" key="3">
    <source>
        <dbReference type="ARBA" id="ARBA00022692"/>
    </source>
</evidence>
<keyword evidence="10" id="KW-0732">Signal</keyword>
<dbReference type="SMART" id="SM00173">
    <property type="entry name" value="RAS"/>
    <property type="match status" value="1"/>
</dbReference>
<evidence type="ECO:0000256" key="6">
    <source>
        <dbReference type="ARBA" id="ARBA00023134"/>
    </source>
</evidence>
<feature type="transmembrane region" description="Helical" evidence="9">
    <location>
        <begin position="648"/>
        <end position="670"/>
    </location>
</feature>
<dbReference type="Proteomes" id="UP000646548">
    <property type="component" value="Unassembled WGS sequence"/>
</dbReference>
<dbReference type="InterPro" id="IPR002048">
    <property type="entry name" value="EF_hand_dom"/>
</dbReference>
<feature type="chain" id="PRO_5032553596" evidence="10">
    <location>
        <begin position="22"/>
        <end position="837"/>
    </location>
</feature>